<name>A0A0R1HWB8_9LACO</name>
<dbReference type="AlphaFoldDB" id="A0A0R1HWB8"/>
<dbReference type="EMBL" id="AZCX01000007">
    <property type="protein sequence ID" value="KRK47642.1"/>
    <property type="molecule type" value="Genomic_DNA"/>
</dbReference>
<dbReference type="STRING" id="1302272.FC96_GL002365"/>
<gene>
    <name evidence="1" type="ORF">FC96_GL002365</name>
</gene>
<dbReference type="OrthoDB" id="2289322at2"/>
<evidence type="ECO:0000313" key="1">
    <source>
        <dbReference type="EMBL" id="KRK47642.1"/>
    </source>
</evidence>
<comment type="caution">
    <text evidence="1">The sequence shown here is derived from an EMBL/GenBank/DDBJ whole genome shotgun (WGS) entry which is preliminary data.</text>
</comment>
<dbReference type="RefSeq" id="WP_054659024.1">
    <property type="nucleotide sequence ID" value="NZ_AZCX01000007.1"/>
</dbReference>
<dbReference type="Proteomes" id="UP000050911">
    <property type="component" value="Unassembled WGS sequence"/>
</dbReference>
<reference evidence="1 2" key="1">
    <citation type="journal article" date="2015" name="Genome Announc.">
        <title>Expanding the biotechnology potential of lactobacilli through comparative genomics of 213 strains and associated genera.</title>
        <authorList>
            <person name="Sun Z."/>
            <person name="Harris H.M."/>
            <person name="McCann A."/>
            <person name="Guo C."/>
            <person name="Argimon S."/>
            <person name="Zhang W."/>
            <person name="Yang X."/>
            <person name="Jeffery I.B."/>
            <person name="Cooney J.C."/>
            <person name="Kagawa T.F."/>
            <person name="Liu W."/>
            <person name="Song Y."/>
            <person name="Salvetti E."/>
            <person name="Wrobel A."/>
            <person name="Rasinkangas P."/>
            <person name="Parkhill J."/>
            <person name="Rea M.C."/>
            <person name="O'Sullivan O."/>
            <person name="Ritari J."/>
            <person name="Douillard F.P."/>
            <person name="Paul Ross R."/>
            <person name="Yang R."/>
            <person name="Briner A.E."/>
            <person name="Felis G.E."/>
            <person name="de Vos W.M."/>
            <person name="Barrangou R."/>
            <person name="Klaenhammer T.R."/>
            <person name="Caufield P.W."/>
            <person name="Cui Y."/>
            <person name="Zhang H."/>
            <person name="O'Toole P.W."/>
        </authorList>
    </citation>
    <scope>NUCLEOTIDE SEQUENCE [LARGE SCALE GENOMIC DNA]</scope>
    <source>
        <strain evidence="1 2">JCM 15530</strain>
    </source>
</reference>
<sequence length="278" mass="30817">MIENDYAAQPLSPGLTGISLPEVSRALLTNSYAWVDVKGARFPLAGLISPVAFNERGLYRFLDNAKANNHNLDQFMRTRLIQDGDDQQLASALYDQQTPTEGVHRLLGAYLLQYSQSDGLFLPFLDALALANVDVIGVTVLMLQQSAAERTADEVPDLVVSLIQQIARFLAHQMPHQIRVLDHEPTEDDLTIPPYALIPLAADNGDEFDVPVALIDWLQEHLEALVALPADHREALLDLIAKTTDGNGVIINEWLARDTENETVFVEFVDSQLNRLQA</sequence>
<accession>A0A0R1HWB8</accession>
<evidence type="ECO:0000313" key="2">
    <source>
        <dbReference type="Proteomes" id="UP000050911"/>
    </source>
</evidence>
<dbReference type="PATRIC" id="fig|1302272.5.peg.2416"/>
<keyword evidence="2" id="KW-1185">Reference proteome</keyword>
<proteinExistence type="predicted"/>
<organism evidence="1 2">
    <name type="scientific">Secundilactobacillus kimchicus JCM 15530</name>
    <dbReference type="NCBI Taxonomy" id="1302272"/>
    <lineage>
        <taxon>Bacteria</taxon>
        <taxon>Bacillati</taxon>
        <taxon>Bacillota</taxon>
        <taxon>Bacilli</taxon>
        <taxon>Lactobacillales</taxon>
        <taxon>Lactobacillaceae</taxon>
        <taxon>Secundilactobacillus</taxon>
    </lineage>
</organism>
<protein>
    <submittedName>
        <fullName evidence="1">Uncharacterized protein</fullName>
    </submittedName>
</protein>